<keyword evidence="4" id="KW-0408">Iron</keyword>
<dbReference type="STRING" id="1174501.SAMN05216192_109111"/>
<sequence length="916" mass="98763">MGQSKSVRTEVLVVGGGTAGCMAAIAAAEEGAKVILIENDTALGGVATRGGIHRYYYGSPGGLQEEIDRRTAEAAAIFGGKTKGFHPDAKRVVLAALCREKGIEVYLNSVVYEVIKEAENVAGVRVLTPDGQLEIHAQVTIDSTGNAHLVRMAGGRLRYGRGLDGVYHNYSFIPRRVLDGEIGYDNLDAGWVDPYDPWDVSRAFIRGREWVREGYAQGAHYFAVSSMLGVREGGLIEGDATITLEDYIEDRPSPEVICRSYSHLDNHGFDTGNESEFSQLWIAVMGLFVKGLWCDIPYGALLPAGIGNLLVAGRALSVDRDVGMGVRMQKDMHKVGEAAGVAAAMSIRYGFSPRELDRSGLQKRLVERGVLETEELQRTHGRNLRFKRGGLAGVELRRENAASHAEQLAYYFGTDERWKAVWLLGSSAEAAQDRQVAVLLESKLYEGTPEARFCAAITLAMLGREEAIPYLLERITAKDMNKLSNHPKCVPFWIASFVLLRMLKSTAGVSQAAAAFKEQPGAVHSTYLLDYLSAVCPMLSAGERAEAAGAVEAWLSSSELGMDYQMHGDRPESLGWSLELRAAALLAKLTGEQGWGIGGAAGAAADPRGYVRNAVARLLPWSETGMPVKEGAVPLLGEFDIAVIGAGTAEVIGAAALGRQGRKVVLIADGSALMTEVTRSRVTYFKGLDESAGGVAYELIDLLRQEGAWNGEQLEPVLVQLAADRLLQNAGVSVLYEARCLEEKKAVGRSLIEVAYKNGKGLVAAGRIIGQADRAGVKGQAVPGTLTAVLISSGSFGETAECSWMEWNHGGKRLSLRLRPGYYPEEAYLDVRWPLEFAELAGTGELLMLPAVEKLRNLGVISDGAALAYIADEPWPEGLSDRLEAAGGEKAERLWITLQIAAGLNAAAPERLDWQK</sequence>
<dbReference type="Proteomes" id="UP000199050">
    <property type="component" value="Unassembled WGS sequence"/>
</dbReference>
<keyword evidence="7" id="KW-1185">Reference proteome</keyword>
<accession>A0A1G8P736</accession>
<proteinExistence type="predicted"/>
<reference evidence="7" key="1">
    <citation type="submission" date="2016-10" db="EMBL/GenBank/DDBJ databases">
        <authorList>
            <person name="Varghese N."/>
            <person name="Submissions S."/>
        </authorList>
    </citation>
    <scope>NUCLEOTIDE SEQUENCE [LARGE SCALE GENOMIC DNA]</scope>
    <source>
        <strain evidence="7">CGMCC 1.11012</strain>
    </source>
</reference>
<dbReference type="RefSeq" id="WP_090714083.1">
    <property type="nucleotide sequence ID" value="NZ_CBCSKY010000011.1"/>
</dbReference>
<dbReference type="InterPro" id="IPR036188">
    <property type="entry name" value="FAD/NAD-bd_sf"/>
</dbReference>
<keyword evidence="2" id="KW-0479">Metal-binding</keyword>
<name>A0A1G8P736_9BACL</name>
<evidence type="ECO:0000313" key="7">
    <source>
        <dbReference type="Proteomes" id="UP000199050"/>
    </source>
</evidence>
<protein>
    <submittedName>
        <fullName evidence="6">FAD dependent oxidoreductase</fullName>
    </submittedName>
</protein>
<evidence type="ECO:0000256" key="5">
    <source>
        <dbReference type="ARBA" id="ARBA00023014"/>
    </source>
</evidence>
<evidence type="ECO:0000256" key="4">
    <source>
        <dbReference type="ARBA" id="ARBA00023004"/>
    </source>
</evidence>
<keyword evidence="3" id="KW-0560">Oxidoreductase</keyword>
<dbReference type="SUPFAM" id="SSF51905">
    <property type="entry name" value="FAD/NAD(P)-binding domain"/>
    <property type="match status" value="2"/>
</dbReference>
<evidence type="ECO:0000313" key="6">
    <source>
        <dbReference type="EMBL" id="SDI88262.1"/>
    </source>
</evidence>
<dbReference type="Pfam" id="PF12831">
    <property type="entry name" value="FAD_oxidored"/>
    <property type="match status" value="3"/>
</dbReference>
<dbReference type="GO" id="GO:0016491">
    <property type="term" value="F:oxidoreductase activity"/>
    <property type="evidence" value="ECO:0007669"/>
    <property type="project" value="UniProtKB-KW"/>
</dbReference>
<dbReference type="PANTHER" id="PTHR43498:SF1">
    <property type="entry name" value="COB--COM HETERODISULFIDE REDUCTASE IRON-SULFUR SUBUNIT A"/>
    <property type="match status" value="1"/>
</dbReference>
<dbReference type="InterPro" id="IPR039650">
    <property type="entry name" value="HdrA-like"/>
</dbReference>
<dbReference type="PANTHER" id="PTHR43498">
    <property type="entry name" value="FERREDOXIN:COB-COM HETERODISULFIDE REDUCTASE SUBUNIT A"/>
    <property type="match status" value="1"/>
</dbReference>
<organism evidence="6 7">
    <name type="scientific">Paenibacillus typhae</name>
    <dbReference type="NCBI Taxonomy" id="1174501"/>
    <lineage>
        <taxon>Bacteria</taxon>
        <taxon>Bacillati</taxon>
        <taxon>Bacillota</taxon>
        <taxon>Bacilli</taxon>
        <taxon>Bacillales</taxon>
        <taxon>Paenibacillaceae</taxon>
        <taxon>Paenibacillus</taxon>
    </lineage>
</organism>
<evidence type="ECO:0000256" key="3">
    <source>
        <dbReference type="ARBA" id="ARBA00023002"/>
    </source>
</evidence>
<keyword evidence="1" id="KW-0004">4Fe-4S</keyword>
<dbReference type="GO" id="GO:0051539">
    <property type="term" value="F:4 iron, 4 sulfur cluster binding"/>
    <property type="evidence" value="ECO:0007669"/>
    <property type="project" value="UniProtKB-KW"/>
</dbReference>
<dbReference type="EMBL" id="FNDX01000009">
    <property type="protein sequence ID" value="SDI88262.1"/>
    <property type="molecule type" value="Genomic_DNA"/>
</dbReference>
<dbReference type="Gene3D" id="3.50.50.60">
    <property type="entry name" value="FAD/NAD(P)-binding domain"/>
    <property type="match status" value="1"/>
</dbReference>
<dbReference type="OrthoDB" id="2493700at2"/>
<dbReference type="PROSITE" id="PS51257">
    <property type="entry name" value="PROKAR_LIPOPROTEIN"/>
    <property type="match status" value="1"/>
</dbReference>
<gene>
    <name evidence="6" type="ORF">SAMN05216192_109111</name>
</gene>
<evidence type="ECO:0000256" key="1">
    <source>
        <dbReference type="ARBA" id="ARBA00022485"/>
    </source>
</evidence>
<evidence type="ECO:0000256" key="2">
    <source>
        <dbReference type="ARBA" id="ARBA00022723"/>
    </source>
</evidence>
<dbReference type="AlphaFoldDB" id="A0A1G8P736"/>
<keyword evidence="5" id="KW-0411">Iron-sulfur</keyword>
<dbReference type="GO" id="GO:0046872">
    <property type="term" value="F:metal ion binding"/>
    <property type="evidence" value="ECO:0007669"/>
    <property type="project" value="UniProtKB-KW"/>
</dbReference>